<keyword evidence="1" id="KW-1133">Transmembrane helix</keyword>
<evidence type="ECO:0000313" key="2">
    <source>
        <dbReference type="EMBL" id="CCO20641.1"/>
    </source>
</evidence>
<protein>
    <submittedName>
        <fullName evidence="2">Uncharacterized protein</fullName>
    </submittedName>
</protein>
<evidence type="ECO:0000256" key="1">
    <source>
        <dbReference type="SAM" id="Phobius"/>
    </source>
</evidence>
<gene>
    <name evidence="2" type="ordered locus">Bathy18g00130</name>
</gene>
<dbReference type="RefSeq" id="XP_007508150.1">
    <property type="nucleotide sequence ID" value="XM_007508088.1"/>
</dbReference>
<evidence type="ECO:0000313" key="3">
    <source>
        <dbReference type="Proteomes" id="UP000198341"/>
    </source>
</evidence>
<dbReference type="Proteomes" id="UP000198341">
    <property type="component" value="Chromosome 18"/>
</dbReference>
<dbReference type="EMBL" id="FO082261">
    <property type="protein sequence ID" value="CCO20641.1"/>
    <property type="molecule type" value="Genomic_DNA"/>
</dbReference>
<feature type="transmembrane region" description="Helical" evidence="1">
    <location>
        <begin position="25"/>
        <end position="47"/>
    </location>
</feature>
<dbReference type="KEGG" id="bpg:Bathy18g00130"/>
<keyword evidence="1" id="KW-0812">Transmembrane</keyword>
<dbReference type="AlphaFoldDB" id="K8ERG7"/>
<keyword evidence="1" id="KW-0472">Membrane</keyword>
<reference evidence="2 3" key="1">
    <citation type="submission" date="2011-10" db="EMBL/GenBank/DDBJ databases">
        <authorList>
            <person name="Genoscope - CEA"/>
        </authorList>
    </citation>
    <scope>NUCLEOTIDE SEQUENCE [LARGE SCALE GENOMIC DNA]</scope>
    <source>
        <strain evidence="2 3">RCC 1105</strain>
    </source>
</reference>
<sequence>MSAFPAMGIVIVDVATVKDAAKHTAVFVVNLNFSFSLFSFVVLKLLLLDDDEVDDGFVLFFSSSIVQQQ</sequence>
<keyword evidence="3" id="KW-1185">Reference proteome</keyword>
<dbReference type="GeneID" id="19010801"/>
<name>K8ERG7_9CHLO</name>
<accession>K8ERG7</accession>
<proteinExistence type="predicted"/>
<organism evidence="2 3">
    <name type="scientific">Bathycoccus prasinos</name>
    <dbReference type="NCBI Taxonomy" id="41875"/>
    <lineage>
        <taxon>Eukaryota</taxon>
        <taxon>Viridiplantae</taxon>
        <taxon>Chlorophyta</taxon>
        <taxon>Mamiellophyceae</taxon>
        <taxon>Mamiellales</taxon>
        <taxon>Bathycoccaceae</taxon>
        <taxon>Bathycoccus</taxon>
    </lineage>
</organism>